<evidence type="ECO:0000256" key="4">
    <source>
        <dbReference type="ARBA" id="ARBA00023014"/>
    </source>
</evidence>
<reference evidence="6" key="1">
    <citation type="submission" date="2023-07" db="EMBL/GenBank/DDBJ databases">
        <title>Between Cages and Wild: Unraveling the Impact of Captivity on Animal Microbiomes and Antimicrobial Resistance.</title>
        <authorList>
            <person name="Schmartz G.P."/>
            <person name="Rehner J."/>
            <person name="Schuff M.J."/>
            <person name="Becker S.L."/>
            <person name="Kravczyk M."/>
            <person name="Gurevich A."/>
            <person name="Francke R."/>
            <person name="Mueller R."/>
            <person name="Keller V."/>
            <person name="Keller A."/>
        </authorList>
    </citation>
    <scope>NUCLEOTIDE SEQUENCE</scope>
    <source>
        <strain evidence="6">S12M_St_49</strain>
    </source>
</reference>
<dbReference type="AlphaFoldDB" id="A0AA43RIS8"/>
<keyword evidence="7" id="KW-1185">Reference proteome</keyword>
<dbReference type="SUPFAM" id="SSF54862">
    <property type="entry name" value="4Fe-4S ferredoxins"/>
    <property type="match status" value="1"/>
</dbReference>
<name>A0AA43RIS8_9ACTN</name>
<feature type="domain" description="4Fe-4S ferredoxin-type" evidence="5">
    <location>
        <begin position="36"/>
        <end position="65"/>
    </location>
</feature>
<dbReference type="Pfam" id="PF13237">
    <property type="entry name" value="Fer4_10"/>
    <property type="match status" value="1"/>
</dbReference>
<dbReference type="GO" id="GO:0016651">
    <property type="term" value="F:oxidoreductase activity, acting on NAD(P)H"/>
    <property type="evidence" value="ECO:0007669"/>
    <property type="project" value="InterPro"/>
</dbReference>
<evidence type="ECO:0000259" key="5">
    <source>
        <dbReference type="PROSITE" id="PS51379"/>
    </source>
</evidence>
<evidence type="ECO:0000313" key="7">
    <source>
        <dbReference type="Proteomes" id="UP001168575"/>
    </source>
</evidence>
<dbReference type="EMBL" id="JAUMVS010000034">
    <property type="protein sequence ID" value="MDO4841621.1"/>
    <property type="molecule type" value="Genomic_DNA"/>
</dbReference>
<dbReference type="GO" id="GO:0051539">
    <property type="term" value="F:4 iron, 4 sulfur cluster binding"/>
    <property type="evidence" value="ECO:0007669"/>
    <property type="project" value="UniProtKB-KW"/>
</dbReference>
<gene>
    <name evidence="6" type="ORF">Q3982_02975</name>
</gene>
<keyword evidence="4" id="KW-0411">Iron-sulfur</keyword>
<evidence type="ECO:0000256" key="2">
    <source>
        <dbReference type="ARBA" id="ARBA00022723"/>
    </source>
</evidence>
<dbReference type="InterPro" id="IPR017896">
    <property type="entry name" value="4Fe4S_Fe-S-bd"/>
</dbReference>
<dbReference type="PROSITE" id="PS51379">
    <property type="entry name" value="4FE4S_FER_2"/>
    <property type="match status" value="2"/>
</dbReference>
<keyword evidence="2" id="KW-0479">Metal-binding</keyword>
<evidence type="ECO:0000256" key="1">
    <source>
        <dbReference type="ARBA" id="ARBA00022485"/>
    </source>
</evidence>
<keyword evidence="1" id="KW-0004">4Fe-4S</keyword>
<comment type="caution">
    <text evidence="6">The sequence shown here is derived from an EMBL/GenBank/DDBJ whole genome shotgun (WGS) entry which is preliminary data.</text>
</comment>
<dbReference type="InterPro" id="IPR017900">
    <property type="entry name" value="4Fe4S_Fe_S_CS"/>
</dbReference>
<sequence length="124" mass="13901">MSVLNFVSMTIPSIFKKKETLTYPVVKKEPYPGQKGKIVIDESKCILCGKCSKTCPCDAIVVSRPAKKWSIDHFRCITCSSCIEACPKKCLTMDPHYESVSRVKHLDEVVVNLPEKKPKAPVEN</sequence>
<keyword evidence="3" id="KW-0408">Iron</keyword>
<accession>A0AA43RIS8</accession>
<dbReference type="Gene3D" id="3.30.70.20">
    <property type="match status" value="2"/>
</dbReference>
<dbReference type="GO" id="GO:0016020">
    <property type="term" value="C:membrane"/>
    <property type="evidence" value="ECO:0007669"/>
    <property type="project" value="InterPro"/>
</dbReference>
<protein>
    <submittedName>
        <fullName evidence="6">4Fe-4S binding protein</fullName>
    </submittedName>
</protein>
<proteinExistence type="predicted"/>
<dbReference type="GO" id="GO:0046872">
    <property type="term" value="F:metal ion binding"/>
    <property type="evidence" value="ECO:0007669"/>
    <property type="project" value="UniProtKB-KW"/>
</dbReference>
<evidence type="ECO:0000256" key="3">
    <source>
        <dbReference type="ARBA" id="ARBA00023004"/>
    </source>
</evidence>
<organism evidence="6 7">
    <name type="scientific">Phoenicibacter congonensis</name>
    <dbReference type="NCBI Taxonomy" id="1944646"/>
    <lineage>
        <taxon>Bacteria</taxon>
        <taxon>Bacillati</taxon>
        <taxon>Actinomycetota</taxon>
        <taxon>Coriobacteriia</taxon>
        <taxon>Eggerthellales</taxon>
        <taxon>Eggerthellaceae</taxon>
        <taxon>Phoenicibacter</taxon>
    </lineage>
</organism>
<dbReference type="PANTHER" id="PTHR10849">
    <property type="entry name" value="NADH DEHYDROGENASE UBIQUINONE IRON-SULFUR PROTEIN 8, MITOCHONDRIAL"/>
    <property type="match status" value="1"/>
</dbReference>
<dbReference type="InterPro" id="IPR010226">
    <property type="entry name" value="NADH_quinone_OxRdtase_chainI"/>
</dbReference>
<evidence type="ECO:0000313" key="6">
    <source>
        <dbReference type="EMBL" id="MDO4841621.1"/>
    </source>
</evidence>
<dbReference type="PROSITE" id="PS00198">
    <property type="entry name" value="4FE4S_FER_1"/>
    <property type="match status" value="2"/>
</dbReference>
<feature type="domain" description="4Fe-4S ferredoxin-type" evidence="5">
    <location>
        <begin position="67"/>
        <end position="96"/>
    </location>
</feature>
<dbReference type="Proteomes" id="UP001168575">
    <property type="component" value="Unassembled WGS sequence"/>
</dbReference>